<dbReference type="GO" id="GO:0046872">
    <property type="term" value="F:metal ion binding"/>
    <property type="evidence" value="ECO:0007669"/>
    <property type="project" value="UniProtKB-KW"/>
</dbReference>
<dbReference type="SUPFAM" id="SSF53474">
    <property type="entry name" value="alpha/beta-Hydrolases"/>
    <property type="match status" value="1"/>
</dbReference>
<dbReference type="GO" id="GO:0052689">
    <property type="term" value="F:carboxylic ester hydrolase activity"/>
    <property type="evidence" value="ECO:0007669"/>
    <property type="project" value="UniProtKB-KW"/>
</dbReference>
<organism evidence="8 9">
    <name type="scientific">Candidatus Acidiferrum panamense</name>
    <dbReference type="NCBI Taxonomy" id="2741543"/>
    <lineage>
        <taxon>Bacteria</taxon>
        <taxon>Pseudomonadati</taxon>
        <taxon>Acidobacteriota</taxon>
        <taxon>Terriglobia</taxon>
        <taxon>Candidatus Acidiferrales</taxon>
        <taxon>Candidatus Acidiferrum</taxon>
    </lineage>
</organism>
<evidence type="ECO:0000256" key="6">
    <source>
        <dbReference type="ARBA" id="ARBA00022837"/>
    </source>
</evidence>
<keyword evidence="6" id="KW-0106">Calcium</keyword>
<accession>A0A7V8SWJ6</accession>
<dbReference type="InterPro" id="IPR029058">
    <property type="entry name" value="AB_hydrolase_fold"/>
</dbReference>
<evidence type="ECO:0000313" key="8">
    <source>
        <dbReference type="EMBL" id="MBA0084707.1"/>
    </source>
</evidence>
<keyword evidence="9" id="KW-1185">Reference proteome</keyword>
<dbReference type="AlphaFoldDB" id="A0A7V8SWJ6"/>
<evidence type="ECO:0000256" key="1">
    <source>
        <dbReference type="ARBA" id="ARBA00006249"/>
    </source>
</evidence>
<keyword evidence="2" id="KW-0719">Serine esterase</keyword>
<evidence type="ECO:0000256" key="2">
    <source>
        <dbReference type="ARBA" id="ARBA00022487"/>
    </source>
</evidence>
<evidence type="ECO:0000256" key="5">
    <source>
        <dbReference type="ARBA" id="ARBA00022801"/>
    </source>
</evidence>
<keyword evidence="4" id="KW-0732">Signal</keyword>
<dbReference type="Pfam" id="PF07519">
    <property type="entry name" value="Tannase"/>
    <property type="match status" value="1"/>
</dbReference>
<proteinExistence type="inferred from homology"/>
<dbReference type="Proteomes" id="UP000567293">
    <property type="component" value="Unassembled WGS sequence"/>
</dbReference>
<comment type="similarity">
    <text evidence="1">Belongs to the tannase family.</text>
</comment>
<reference evidence="8" key="1">
    <citation type="submission" date="2020-06" db="EMBL/GenBank/DDBJ databases">
        <title>Legume-microbial interactions unlock mineral nutrients during tropical forest succession.</title>
        <authorList>
            <person name="Epihov D.Z."/>
        </authorList>
    </citation>
    <scope>NUCLEOTIDE SEQUENCE [LARGE SCALE GENOMIC DNA]</scope>
    <source>
        <strain evidence="8">Pan2503</strain>
    </source>
</reference>
<dbReference type="EMBL" id="JACDQQ010000677">
    <property type="protein sequence ID" value="MBA0084707.1"/>
    <property type="molecule type" value="Genomic_DNA"/>
</dbReference>
<dbReference type="Gene3D" id="3.40.50.1820">
    <property type="entry name" value="alpha/beta hydrolase"/>
    <property type="match status" value="1"/>
</dbReference>
<keyword evidence="5 8" id="KW-0378">Hydrolase</keyword>
<gene>
    <name evidence="8" type="ORF">HRJ53_06915</name>
</gene>
<keyword evidence="7" id="KW-1015">Disulfide bond</keyword>
<protein>
    <submittedName>
        <fullName evidence="8">Tannase/feruloyl esterase family alpha/beta hydrolase</fullName>
    </submittedName>
</protein>
<dbReference type="PANTHER" id="PTHR33938">
    <property type="entry name" value="FERULOYL ESTERASE B-RELATED"/>
    <property type="match status" value="1"/>
</dbReference>
<evidence type="ECO:0000256" key="4">
    <source>
        <dbReference type="ARBA" id="ARBA00022729"/>
    </source>
</evidence>
<dbReference type="PANTHER" id="PTHR33938:SF15">
    <property type="entry name" value="FERULOYL ESTERASE B-RELATED"/>
    <property type="match status" value="1"/>
</dbReference>
<dbReference type="InterPro" id="IPR011118">
    <property type="entry name" value="Tannase/feruloyl_esterase"/>
</dbReference>
<sequence>MPQSNQLPTFCRVAATLTPSSDSDIKIEVWLPVEAWNGKFQAVGNGGWAGTISYGALASALQEGYATASTDTGHVGGNASFAIGHPEKVVDFAYRAVHEMAVKSRAIIAAFYKRPPRFSYWTGCSTGGRQALMEAQRYPDDFDGIIAGAPANNPTQLCAWRIAVEARTLQDPASVVPVAKLALVNRAVLAACDALDGVTDGLLTDPHQCHFDPATLLCRGVDRDDCLTARQVEAVKMGYAPATRRTGELIYPGLVPGGEMGWDMLTGAKPEPGGIDVGMFRFVAHEDPAWDWRTFDLDRDTSLVQKKAGFIDAVNPDLSAFRARGGKLLIYHGWNDGGSGGAISPQNSVNYYSSVLVRMGPKQEDWLRLFMVPGMAHCGGGPGPNQVNWMAAMERWRESGIAPDRLIASRVSDNRVNMTRPVCPYPQVAQYNGVGSTNDAANFACKLP</sequence>
<evidence type="ECO:0000256" key="7">
    <source>
        <dbReference type="ARBA" id="ARBA00023157"/>
    </source>
</evidence>
<name>A0A7V8SWJ6_9BACT</name>
<evidence type="ECO:0000313" key="9">
    <source>
        <dbReference type="Proteomes" id="UP000567293"/>
    </source>
</evidence>
<evidence type="ECO:0000256" key="3">
    <source>
        <dbReference type="ARBA" id="ARBA00022723"/>
    </source>
</evidence>
<comment type="caution">
    <text evidence="8">The sequence shown here is derived from an EMBL/GenBank/DDBJ whole genome shotgun (WGS) entry which is preliminary data.</text>
</comment>
<keyword evidence="3" id="KW-0479">Metal-binding</keyword>